<dbReference type="EMBL" id="JANHOG010001381">
    <property type="protein sequence ID" value="KAJ3538013.1"/>
    <property type="molecule type" value="Genomic_DNA"/>
</dbReference>
<comment type="caution">
    <text evidence="1">The sequence shown here is derived from an EMBL/GenBank/DDBJ whole genome shotgun (WGS) entry which is preliminary data.</text>
</comment>
<evidence type="ECO:0000313" key="1">
    <source>
        <dbReference type="EMBL" id="KAJ3538013.1"/>
    </source>
</evidence>
<name>A0ACC1SEH2_9APHY</name>
<evidence type="ECO:0000313" key="2">
    <source>
        <dbReference type="Proteomes" id="UP001148662"/>
    </source>
</evidence>
<dbReference type="Proteomes" id="UP001148662">
    <property type="component" value="Unassembled WGS sequence"/>
</dbReference>
<proteinExistence type="predicted"/>
<sequence length="264" mass="29526">MESPSVAGPSQPISLSGTTVGQLDATQASRVLSVLEAKLSFASYDPYTAYADPPTLSAKDIPPKRIVIETLPNGRSTWRWVPRAKGVESIADEGSWPRIIDICGQQVLCSQEQWDIYKLDPAYDCTVHPAPHLTTITPRKSQDKRKASSDAGRGKRPKGYSSDEGSPKSPHAKKPRIHEADSDSDAEHTDSDDEVEDIILDDSERAWREAMKTARRERIQKRREERWEKNIVRNRKLQEAQDVSMIDLTADDEDSAQSSQPAFK</sequence>
<accession>A0ACC1SEH2</accession>
<protein>
    <submittedName>
        <fullName evidence="1">Uncharacterized protein</fullName>
    </submittedName>
</protein>
<keyword evidence="2" id="KW-1185">Reference proteome</keyword>
<gene>
    <name evidence="1" type="ORF">NM688_g6579</name>
</gene>
<organism evidence="1 2">
    <name type="scientific">Phlebia brevispora</name>
    <dbReference type="NCBI Taxonomy" id="194682"/>
    <lineage>
        <taxon>Eukaryota</taxon>
        <taxon>Fungi</taxon>
        <taxon>Dikarya</taxon>
        <taxon>Basidiomycota</taxon>
        <taxon>Agaricomycotina</taxon>
        <taxon>Agaricomycetes</taxon>
        <taxon>Polyporales</taxon>
        <taxon>Meruliaceae</taxon>
        <taxon>Phlebia</taxon>
    </lineage>
</organism>
<reference evidence="1" key="1">
    <citation type="submission" date="2022-07" db="EMBL/GenBank/DDBJ databases">
        <title>Genome Sequence of Phlebia brevispora.</title>
        <authorList>
            <person name="Buettner E."/>
        </authorList>
    </citation>
    <scope>NUCLEOTIDE SEQUENCE</scope>
    <source>
        <strain evidence="1">MPL23</strain>
    </source>
</reference>